<dbReference type="Pfam" id="PF12952">
    <property type="entry name" value="DUF3841"/>
    <property type="match status" value="1"/>
</dbReference>
<dbReference type="AlphaFoldDB" id="A0A9D1S0Z7"/>
<gene>
    <name evidence="1" type="ORF">IAB67_09380</name>
</gene>
<dbReference type="InterPro" id="IPR024211">
    <property type="entry name" value="DUF3841"/>
</dbReference>
<dbReference type="EMBL" id="DVMR01000069">
    <property type="protein sequence ID" value="HIU44494.1"/>
    <property type="molecule type" value="Genomic_DNA"/>
</dbReference>
<comment type="caution">
    <text evidence="1">The sequence shown here is derived from an EMBL/GenBank/DDBJ whole genome shotgun (WGS) entry which is preliminary data.</text>
</comment>
<evidence type="ECO:0000313" key="2">
    <source>
        <dbReference type="Proteomes" id="UP000824073"/>
    </source>
</evidence>
<reference evidence="1" key="1">
    <citation type="submission" date="2020-10" db="EMBL/GenBank/DDBJ databases">
        <authorList>
            <person name="Gilroy R."/>
        </authorList>
    </citation>
    <scope>NUCLEOTIDE SEQUENCE</scope>
    <source>
        <strain evidence="1">CHK191-8634</strain>
    </source>
</reference>
<dbReference type="Proteomes" id="UP000824073">
    <property type="component" value="Unassembled WGS sequence"/>
</dbReference>
<accession>A0A9D1S0Z7</accession>
<proteinExistence type="predicted"/>
<sequence length="185" mass="20648">MSTITVWTKQHASVLETLEKTGRYAAKRDFVALDLGEHAPLVLEAYDWLVAHHPDAARRPADAGVPVWVSFEREATMLPGEGSVILELSVDPGLITPVNIAKWGAILNYSYIPRDAADAARHRALLEAYGVSDVKAVMTQFYPQIRREIVESWSRLFDPAVSLGSDACYGLLWEVRSEWLRGVTR</sequence>
<reference evidence="1" key="2">
    <citation type="journal article" date="2021" name="PeerJ">
        <title>Extensive microbial diversity within the chicken gut microbiome revealed by metagenomics and culture.</title>
        <authorList>
            <person name="Gilroy R."/>
            <person name="Ravi A."/>
            <person name="Getino M."/>
            <person name="Pursley I."/>
            <person name="Horton D.L."/>
            <person name="Alikhan N.F."/>
            <person name="Baker D."/>
            <person name="Gharbi K."/>
            <person name="Hall N."/>
            <person name="Watson M."/>
            <person name="Adriaenssens E.M."/>
            <person name="Foster-Nyarko E."/>
            <person name="Jarju S."/>
            <person name="Secka A."/>
            <person name="Antonio M."/>
            <person name="Oren A."/>
            <person name="Chaudhuri R.R."/>
            <person name="La Ragione R."/>
            <person name="Hildebrand F."/>
            <person name="Pallen M.J."/>
        </authorList>
    </citation>
    <scope>NUCLEOTIDE SEQUENCE</scope>
    <source>
        <strain evidence="1">CHK191-8634</strain>
    </source>
</reference>
<protein>
    <submittedName>
        <fullName evidence="1">DUF3841 domain-containing protein</fullName>
    </submittedName>
</protein>
<organism evidence="1 2">
    <name type="scientific">Candidatus Ventrousia excrementavium</name>
    <dbReference type="NCBI Taxonomy" id="2840961"/>
    <lineage>
        <taxon>Bacteria</taxon>
        <taxon>Bacillati</taxon>
        <taxon>Bacillota</taxon>
        <taxon>Clostridia</taxon>
        <taxon>Eubacteriales</taxon>
        <taxon>Clostridiaceae</taxon>
        <taxon>Clostridiaceae incertae sedis</taxon>
        <taxon>Candidatus Ventrousia</taxon>
    </lineage>
</organism>
<name>A0A9D1S0Z7_9CLOT</name>
<evidence type="ECO:0000313" key="1">
    <source>
        <dbReference type="EMBL" id="HIU44494.1"/>
    </source>
</evidence>